<organism evidence="3 5">
    <name type="scientific">Streptomyces griseoaurantiacus</name>
    <dbReference type="NCBI Taxonomy" id="68213"/>
    <lineage>
        <taxon>Bacteria</taxon>
        <taxon>Bacillati</taxon>
        <taxon>Actinomycetota</taxon>
        <taxon>Actinomycetes</taxon>
        <taxon>Kitasatosporales</taxon>
        <taxon>Streptomycetaceae</taxon>
        <taxon>Streptomyces</taxon>
        <taxon>Streptomyces aurantiacus group</taxon>
    </lineage>
</organism>
<dbReference type="InterPro" id="IPR004360">
    <property type="entry name" value="Glyas_Fos-R_dOase_dom"/>
</dbReference>
<protein>
    <submittedName>
        <fullName evidence="4">VOC family protein</fullName>
    </submittedName>
</protein>
<name>A0A1G7S2X4_9ACTN</name>
<dbReference type="InterPro" id="IPR051785">
    <property type="entry name" value="MMCE/EMCE_epimerase"/>
</dbReference>
<dbReference type="EMBL" id="CP108330">
    <property type="protein sequence ID" value="WUR37822.1"/>
    <property type="molecule type" value="Genomic_DNA"/>
</dbReference>
<dbReference type="Proteomes" id="UP000198614">
    <property type="component" value="Unassembled WGS sequence"/>
</dbReference>
<proteinExistence type="predicted"/>
<dbReference type="AlphaFoldDB" id="A0A1G7S2X4"/>
<dbReference type="Gene3D" id="3.10.180.10">
    <property type="entry name" value="2,3-Dihydroxybiphenyl 1,2-Dioxygenase, domain 1"/>
    <property type="match status" value="1"/>
</dbReference>
<dbReference type="Pfam" id="PF00903">
    <property type="entry name" value="Glyoxalase"/>
    <property type="match status" value="1"/>
</dbReference>
<dbReference type="GO" id="GO:0046872">
    <property type="term" value="F:metal ion binding"/>
    <property type="evidence" value="ECO:0007669"/>
    <property type="project" value="UniProtKB-KW"/>
</dbReference>
<dbReference type="Proteomes" id="UP001432161">
    <property type="component" value="Chromosome"/>
</dbReference>
<dbReference type="PANTHER" id="PTHR43048:SF4">
    <property type="entry name" value="RING-CLEAVING DIOXYGENASE-RELATED"/>
    <property type="match status" value="1"/>
</dbReference>
<keyword evidence="1" id="KW-0479">Metal-binding</keyword>
<dbReference type="GO" id="GO:0046491">
    <property type="term" value="P:L-methylmalonyl-CoA metabolic process"/>
    <property type="evidence" value="ECO:0007669"/>
    <property type="project" value="TreeGrafter"/>
</dbReference>
<feature type="domain" description="VOC" evidence="2">
    <location>
        <begin position="2"/>
        <end position="121"/>
    </location>
</feature>
<reference evidence="4" key="2">
    <citation type="submission" date="2022-10" db="EMBL/GenBank/DDBJ databases">
        <title>The complete genomes of actinobacterial strains from the NBC collection.</title>
        <authorList>
            <person name="Joergensen T.S."/>
            <person name="Alvarez Arevalo M."/>
            <person name="Sterndorff E.B."/>
            <person name="Faurdal D."/>
            <person name="Vuksanovic O."/>
            <person name="Mourched A.-S."/>
            <person name="Charusanti P."/>
            <person name="Shaw S."/>
            <person name="Blin K."/>
            <person name="Weber T."/>
        </authorList>
    </citation>
    <scope>NUCLEOTIDE SEQUENCE</scope>
    <source>
        <strain evidence="4">NBC_00489</strain>
    </source>
</reference>
<accession>A0A1G7S2X4</accession>
<reference evidence="3 5" key="1">
    <citation type="submission" date="2016-10" db="EMBL/GenBank/DDBJ databases">
        <authorList>
            <person name="de Groot N.N."/>
        </authorList>
    </citation>
    <scope>NUCLEOTIDE SEQUENCE [LARGE SCALE GENOMIC DNA]</scope>
    <source>
        <strain evidence="3 5">CGMCC 4.1859</strain>
    </source>
</reference>
<evidence type="ECO:0000259" key="2">
    <source>
        <dbReference type="PROSITE" id="PS51819"/>
    </source>
</evidence>
<gene>
    <name evidence="4" type="ORF">OHN36_11760</name>
    <name evidence="3" type="ORF">SAMN05216260_11580</name>
</gene>
<evidence type="ECO:0000313" key="6">
    <source>
        <dbReference type="Proteomes" id="UP001432161"/>
    </source>
</evidence>
<dbReference type="SUPFAM" id="SSF54593">
    <property type="entry name" value="Glyoxalase/Bleomycin resistance protein/Dihydroxybiphenyl dioxygenase"/>
    <property type="match status" value="1"/>
</dbReference>
<dbReference type="GO" id="GO:0004493">
    <property type="term" value="F:methylmalonyl-CoA epimerase activity"/>
    <property type="evidence" value="ECO:0007669"/>
    <property type="project" value="TreeGrafter"/>
</dbReference>
<dbReference type="PANTHER" id="PTHR43048">
    <property type="entry name" value="METHYLMALONYL-COA EPIMERASE"/>
    <property type="match status" value="1"/>
</dbReference>
<dbReference type="OrthoDB" id="9798201at2"/>
<evidence type="ECO:0000256" key="1">
    <source>
        <dbReference type="ARBA" id="ARBA00022723"/>
    </source>
</evidence>
<dbReference type="InterPro" id="IPR029068">
    <property type="entry name" value="Glyas_Bleomycin-R_OHBP_Dase"/>
</dbReference>
<keyword evidence="6" id="KW-1185">Reference proteome</keyword>
<dbReference type="PROSITE" id="PS51819">
    <property type="entry name" value="VOC"/>
    <property type="match status" value="1"/>
</dbReference>
<dbReference type="EMBL" id="FNAX01000015">
    <property type="protein sequence ID" value="SDG16490.1"/>
    <property type="molecule type" value="Genomic_DNA"/>
</dbReference>
<evidence type="ECO:0000313" key="5">
    <source>
        <dbReference type="Proteomes" id="UP000198614"/>
    </source>
</evidence>
<evidence type="ECO:0000313" key="3">
    <source>
        <dbReference type="EMBL" id="SDG16490.1"/>
    </source>
</evidence>
<evidence type="ECO:0000313" key="4">
    <source>
        <dbReference type="EMBL" id="WUR37822.1"/>
    </source>
</evidence>
<sequence>MNLVSLRVISHDVTRLVSFYEQVTGVSATWWTPDFAELATPSGTLALASDRTLALFGEDVAEPAANRSVIIEFRVEDVDAEHERLAALGHAFVQRPTTMPWGNRSLLLRDPDGSLVNLFTPVTEEALRRQERPTA</sequence>
<dbReference type="InterPro" id="IPR037523">
    <property type="entry name" value="VOC_core"/>
</dbReference>